<reference evidence="5 7" key="3">
    <citation type="journal article" date="2022" name="BMC Genomics">
        <title>Comparative genome analysis of mycobacteria focusing on tRNA and non-coding RNA.</title>
        <authorList>
            <person name="Behra P.R.K."/>
            <person name="Pettersson B.M.F."/>
            <person name="Ramesh M."/>
            <person name="Das S."/>
            <person name="Dasgupta S."/>
            <person name="Kirsebom L.A."/>
        </authorList>
    </citation>
    <scope>NUCLEOTIDE SEQUENCE [LARGE SCALE GENOMIC DNA]</scope>
    <source>
        <strain evidence="5 7">DSM 44677</strain>
    </source>
</reference>
<dbReference type="InterPro" id="IPR009057">
    <property type="entry name" value="Homeodomain-like_sf"/>
</dbReference>
<evidence type="ECO:0000256" key="1">
    <source>
        <dbReference type="ARBA" id="ARBA00023125"/>
    </source>
</evidence>
<dbReference type="PANTHER" id="PTHR30055">
    <property type="entry name" value="HTH-TYPE TRANSCRIPTIONAL REGULATOR RUTR"/>
    <property type="match status" value="1"/>
</dbReference>
<dbReference type="InterPro" id="IPR050109">
    <property type="entry name" value="HTH-type_TetR-like_transc_reg"/>
</dbReference>
<organism evidence="5 7">
    <name type="scientific">Mycolicibacterium boenickei</name>
    <dbReference type="NCBI Taxonomy" id="146017"/>
    <lineage>
        <taxon>Bacteria</taxon>
        <taxon>Bacillati</taxon>
        <taxon>Actinomycetota</taxon>
        <taxon>Actinomycetes</taxon>
        <taxon>Mycobacteriales</taxon>
        <taxon>Mycobacteriaceae</taxon>
        <taxon>Mycolicibacterium</taxon>
    </lineage>
</organism>
<name>A0AAX2ZV93_9MYCO</name>
<reference evidence="4 6" key="1">
    <citation type="journal article" date="2019" name="Emerg. Microbes Infect.">
        <title>Comprehensive subspecies identification of 175 nontuberculous mycobacteria species based on 7547 genomic profiles.</title>
        <authorList>
            <person name="Matsumoto Y."/>
            <person name="Kinjo T."/>
            <person name="Motooka D."/>
            <person name="Nabeya D."/>
            <person name="Jung N."/>
            <person name="Uechi K."/>
            <person name="Horii T."/>
            <person name="Iida T."/>
            <person name="Fujita J."/>
            <person name="Nakamura S."/>
        </authorList>
    </citation>
    <scope>NUCLEOTIDE SEQUENCE [LARGE SCALE GENOMIC DNA]</scope>
    <source>
        <strain evidence="4 6">JCM 15653</strain>
    </source>
</reference>
<dbReference type="PRINTS" id="PR00455">
    <property type="entry name" value="HTHTETR"/>
</dbReference>
<feature type="domain" description="HTH tetR-type" evidence="3">
    <location>
        <begin position="16"/>
        <end position="76"/>
    </location>
</feature>
<dbReference type="AlphaFoldDB" id="A0AAX2ZV93"/>
<evidence type="ECO:0000313" key="4">
    <source>
        <dbReference type="EMBL" id="BBX88626.1"/>
    </source>
</evidence>
<dbReference type="Proteomes" id="UP000466683">
    <property type="component" value="Chromosome"/>
</dbReference>
<sequence length="205" mass="22067">MSDPPDPAPKRRLSKQDRHTQLLDVARELIREAGTEEFTLGRLAERAGVTKPVVYDHFGDKAGVLTELYREFEERQREMLDAALAGAGQEARAVARVIADAYIDCCLAQGRELADVVAALAGSPTLSRLRQEAEDTYLATCREALAPFPGRIDATGLSAVIGAGDALARDALADRISPATARNTLARVIAAIATDDQHDDKQVTS</sequence>
<gene>
    <name evidence="5" type="ORF">H5U98_26710</name>
    <name evidence="4" type="ORF">MBOE_02750</name>
</gene>
<reference evidence="4" key="2">
    <citation type="submission" date="2020-02" db="EMBL/GenBank/DDBJ databases">
        <authorList>
            <person name="Matsumoto Y."/>
            <person name="Motooka D."/>
            <person name="Nakamura S."/>
        </authorList>
    </citation>
    <scope>NUCLEOTIDE SEQUENCE</scope>
    <source>
        <strain evidence="4">JCM 15653</strain>
    </source>
</reference>
<dbReference type="SUPFAM" id="SSF46689">
    <property type="entry name" value="Homeodomain-like"/>
    <property type="match status" value="1"/>
</dbReference>
<dbReference type="GO" id="GO:0000976">
    <property type="term" value="F:transcription cis-regulatory region binding"/>
    <property type="evidence" value="ECO:0007669"/>
    <property type="project" value="TreeGrafter"/>
</dbReference>
<dbReference type="Pfam" id="PF00440">
    <property type="entry name" value="TetR_N"/>
    <property type="match status" value="1"/>
</dbReference>
<evidence type="ECO:0000313" key="7">
    <source>
        <dbReference type="Proteomes" id="UP001162885"/>
    </source>
</evidence>
<accession>A0AAX2ZV93</accession>
<evidence type="ECO:0000313" key="6">
    <source>
        <dbReference type="Proteomes" id="UP000466683"/>
    </source>
</evidence>
<proteinExistence type="predicted"/>
<dbReference type="Gene3D" id="1.10.357.10">
    <property type="entry name" value="Tetracycline Repressor, domain 2"/>
    <property type="match status" value="1"/>
</dbReference>
<dbReference type="PANTHER" id="PTHR30055:SF223">
    <property type="entry name" value="HTH-TYPE TRANSCRIPTIONAL REGULATOR UIDR"/>
    <property type="match status" value="1"/>
</dbReference>
<dbReference type="RefSeq" id="WP_174814442.1">
    <property type="nucleotide sequence ID" value="NZ_AP022579.1"/>
</dbReference>
<keyword evidence="1 2" id="KW-0238">DNA-binding</keyword>
<protein>
    <submittedName>
        <fullName evidence="4">TetR family transcriptional regulator</fullName>
    </submittedName>
    <submittedName>
        <fullName evidence="5">TetR/AcrR family transcriptional regulator</fullName>
    </submittedName>
</protein>
<dbReference type="GO" id="GO:0003700">
    <property type="term" value="F:DNA-binding transcription factor activity"/>
    <property type="evidence" value="ECO:0007669"/>
    <property type="project" value="TreeGrafter"/>
</dbReference>
<dbReference type="EMBL" id="CP060016">
    <property type="protein sequence ID" value="UNB99040.1"/>
    <property type="molecule type" value="Genomic_DNA"/>
</dbReference>
<evidence type="ECO:0000259" key="3">
    <source>
        <dbReference type="PROSITE" id="PS50977"/>
    </source>
</evidence>
<dbReference type="PROSITE" id="PS50977">
    <property type="entry name" value="HTH_TETR_2"/>
    <property type="match status" value="1"/>
</dbReference>
<dbReference type="Proteomes" id="UP001162885">
    <property type="component" value="Chromosome"/>
</dbReference>
<evidence type="ECO:0000256" key="2">
    <source>
        <dbReference type="PROSITE-ProRule" id="PRU00335"/>
    </source>
</evidence>
<keyword evidence="6" id="KW-1185">Reference proteome</keyword>
<dbReference type="EMBL" id="AP022579">
    <property type="protein sequence ID" value="BBX88626.1"/>
    <property type="molecule type" value="Genomic_DNA"/>
</dbReference>
<dbReference type="InterPro" id="IPR001647">
    <property type="entry name" value="HTH_TetR"/>
</dbReference>
<evidence type="ECO:0000313" key="5">
    <source>
        <dbReference type="EMBL" id="UNB99040.1"/>
    </source>
</evidence>
<feature type="DNA-binding region" description="H-T-H motif" evidence="2">
    <location>
        <begin position="39"/>
        <end position="58"/>
    </location>
</feature>